<keyword evidence="2" id="KW-1003">Cell membrane</keyword>
<evidence type="ECO:0000313" key="10">
    <source>
        <dbReference type="EMBL" id="CAJ0946731.1"/>
    </source>
</evidence>
<dbReference type="Pfam" id="PF12714">
    <property type="entry name" value="TILa"/>
    <property type="match status" value="5"/>
</dbReference>
<evidence type="ECO:0000256" key="4">
    <source>
        <dbReference type="ARBA" id="ARBA00022737"/>
    </source>
</evidence>
<keyword evidence="6" id="KW-1015">Disulfide bond</keyword>
<evidence type="ECO:0000256" key="1">
    <source>
        <dbReference type="ARBA" id="ARBA00004236"/>
    </source>
</evidence>
<dbReference type="InterPro" id="IPR001846">
    <property type="entry name" value="VWF_type-D"/>
</dbReference>
<dbReference type="SMART" id="SM00216">
    <property type="entry name" value="VWD"/>
    <property type="match status" value="7"/>
</dbReference>
<protein>
    <recommendedName>
        <fullName evidence="9">VWFD domain-containing protein</fullName>
    </recommendedName>
</protein>
<keyword evidence="11" id="KW-1185">Reference proteome</keyword>
<feature type="domain" description="VWFD" evidence="9">
    <location>
        <begin position="2411"/>
        <end position="2591"/>
    </location>
</feature>
<dbReference type="PANTHER" id="PTHR46160:SF7">
    <property type="entry name" value="VWFD DOMAIN-CONTAINING PROTEIN"/>
    <property type="match status" value="1"/>
</dbReference>
<dbReference type="Pfam" id="PF00094">
    <property type="entry name" value="VWD"/>
    <property type="match status" value="7"/>
</dbReference>
<dbReference type="SMART" id="SM00214">
    <property type="entry name" value="VWC"/>
    <property type="match status" value="3"/>
</dbReference>
<gene>
    <name evidence="10" type="ORF">RIMI_LOCUS11399000</name>
</gene>
<dbReference type="Pfam" id="PF01826">
    <property type="entry name" value="TIL"/>
    <property type="match status" value="5"/>
</dbReference>
<dbReference type="InterPro" id="IPR002919">
    <property type="entry name" value="TIL_dom"/>
</dbReference>
<accession>A0ABN9LRC6</accession>
<dbReference type="InterPro" id="IPR035234">
    <property type="entry name" value="IgGFc-bd_N"/>
</dbReference>
<dbReference type="Proteomes" id="UP001176940">
    <property type="component" value="Unassembled WGS sequence"/>
</dbReference>
<dbReference type="Pfam" id="PF17517">
    <property type="entry name" value="IgGFc_binding"/>
    <property type="match status" value="1"/>
</dbReference>
<evidence type="ECO:0000256" key="3">
    <source>
        <dbReference type="ARBA" id="ARBA00022729"/>
    </source>
</evidence>
<dbReference type="Gene3D" id="2.10.25.10">
    <property type="entry name" value="Laminin"/>
    <property type="match status" value="5"/>
</dbReference>
<keyword evidence="3 8" id="KW-0732">Signal</keyword>
<comment type="subcellular location">
    <subcellularLocation>
        <location evidence="1">Cell membrane</location>
    </subcellularLocation>
</comment>
<reference evidence="10" key="1">
    <citation type="submission" date="2023-07" db="EMBL/GenBank/DDBJ databases">
        <authorList>
            <person name="Stuckert A."/>
        </authorList>
    </citation>
    <scope>NUCLEOTIDE SEQUENCE</scope>
</reference>
<evidence type="ECO:0000256" key="2">
    <source>
        <dbReference type="ARBA" id="ARBA00022475"/>
    </source>
</evidence>
<dbReference type="CDD" id="cd19941">
    <property type="entry name" value="TIL"/>
    <property type="match status" value="5"/>
</dbReference>
<keyword evidence="7" id="KW-0325">Glycoprotein</keyword>
<dbReference type="InterPro" id="IPR025615">
    <property type="entry name" value="TILa_dom"/>
</dbReference>
<sequence>MGTVTVLGLWALLCGICSAGPLGKEFVTVFMQNYQLSYSKAEFQLFIAGYSPSTTVTIWMSQSSFKQVLTVNERATLSVQIPPNAELPGSTRSCNVIGIKADKPVSVLSLNYKSQSADTSIVYPIEDLGTDYYVVTPLDGPSDGYKEFSVVSYENPTSVDIFLTGAVTYQEKTYKAGSKLTVSLDPFNALQLLSSDNLSGTRVVSQKPVAVLSGHTCTWKNTKCNHVYEQLRPVPSWGRSFIIPPISLQLKSDIIFVTAAEATKIDYQIDFKTSSQNLNAGQVIQLEVPIKSPIYLTASAGIQVIYYCTGWQDRLLTQFDPILMTIPPISSYCSSYYIYGQQEFDNYGSLVVKTADVSRISYNKNPVTGLTWSAIPGTDYSWSTQGLGKGFSFQLIENPSSPFMLLSFGFVKLNSYGSPAVCVNADSGPSCSSVKCRAKEKCQMSNGKPICVPESEAYCQGTGDPHYRTFDGRYYYDFQGTCTYTIAKTCGSDSSLPFFNIEAKNENRGNTRVSYISYVTVQVYDYSISLVRYENGFVRVNNQRQRLPINLNDGQVRLYQSGGSVIIDTDFTLRVYYDWNSILKVYISSSFFGSVCGLCGNYNGNPSDDQMTPTGTQAPNLVDFGKSWKVEDGDMFCWHNCNGDCKTCPLDTQKTYSTDLNCGLISKVDGPFRQCHSVIDPKQYLDNCVYDLCMNGGSKQILCQSLKTYADACQRSKQCSVPRTASTSYVPKHAHPPAMMMLPLLSALNHVWSHVSVRPAMSLMKENAYPRPVVAASTKADYMHPMRSSGEITSVSRNASATLPPGKVECKATKCKSSEKCSVKNGIQNCYPLSYGTCSASGDPHYITFDGVKYDFQGTCVYQFAALCQKINDLVDFQVNVQNDNRGSKVVAYVSAVQVKLCNFDIVIDRRYKNKILLDGVLTNLPFVVDNGKLSIYKQGNSAVVQTSFGLRVTYDWDSQIAVTLPSSYTGAVCGLCGNFDNNKNNDFLMKNNQLATKPVLFGNSWKVQHVPGCFEEDKGDCSKLAQLELLHTNNKEGCGIIKDKSGPFRECHAKIDPDSLFKSCIYDACFYEGRQDVLCKTIASYASLCQEAGVTIYQWRTPKFCSPVCPKNSHYEVCASGCAPTCLSLAPPLGCKAGCTEGCECDDGFILSGGDCVPIAQCGCRYNNKYYKAGEVFFPSGLCNQQCVCTASGVVECKAFTCGANEECKVVDGVQKCQPIGSAQCSAAGDPHYMSFDGLAFDFQGTCTYTLTKTITKKDNLVPFAINVKNEKWGDGTVAVTKLVSFEVYGYNLVLQYEVRGKIMVNGVYYILPLNLEGGKIRCYQHGMRVLIDTDFGVQVNYDLVYNVIITVPGNYKEQLGGLCGNYNGDRRDEFLLPDKKLVSDVTVFGASWKVPIPGVSCDDGCGGSGKPCPTCDDRKKEIFKTDNYCGFLKKAGGPLSACYATINPDTFFNNCVYDLCAATGDGKILCDSIHSYVAACQAAGVTVQPWRTDAFCPIQCPANSKYKVCADVCSVTCAGLTDPAKCPETCSEGCECDDGFFFDGDSCVSLDKCGCFEDGRYYPPGIKVLSGDCSQACTCSPMGGLICDNTGCAADENCQIKDGVVACVNKDPCKSMNCRIKETCKIQDGKPICVPNFTGTCWGWGDPHYSTFDGYCYDFQGTCTYILSKYDGGDAGLVPFKIEEKNDNRGSQAVAYVRSVALYTYGYKIVNDVITNLPVTLLNGKISASISGLYAVVNLDFGLKVTYDYNTHVVLTLPSSYYGLTKGLCGNFNQNSKDELITADNKAVTSIIDWAKSWKVNDRDPFCFDSCPGLNCPTCDDAKKAQYGGDKKCGLISKVGDGPFRECFSKVSPDTFFDNCLYDVCINGGANQFLCQALNAYASTCRKAGVKIYDWRTPSGCALPCPANSHYEFCGNACPATCTDRTAPSRCTDACVETCQCNDGFVLSGDKCVPISGCGCTYNGAYYQPNEEFWADDGCRTLCKCDPSVGMVVCKASSCKASERCMVNNGVRSCQPFSFSTCTGSGDPHYKTFDGKLFDFMGTCIYQLVGVTSNNPLIPQFNVKVQNNNRGGNTAVSYTKVVTLEVYDIVLTLSMDYPRRILVNGEVTALPFYFQTNKVIAYISGSQGILKTDFEATIKYDWNSYVEVTIPSTFENVVGGLCGNFNKNPNDDFLTKDGKSTTNVVQFGNSWKVGDVPGCSPECTGSCPLCSEAQKQQYKTEKYCGLINKPNGPFSQCYSVVDPTPFLNNCIFDTCQYKGHPSSFCNAITLYVAACQAANVPLKEWRSSSFCSLSCPINTHYELCGDSCSVNCRGLSSPAGCDTPCKEACYCDNGYVMSGHKCVPIADCGCVYQDKYYQKNEIFYPKGQCSEKCQCGADGTVQCKSEACGPEEECKLVNGVWGCQAKECGRCVASGDPHYTSFDGLKFDFQGTCTYTLSKVVDYDPRLVSFSVTVENESYGNGKVAVTRLVVVSVYGYTIAIERNVKSKVKVNGELVKLPLVIDDDYIFVNQEGSNVVLQTDFGMKVLYDTVYHVVLSIPSNYRGKLGGLCGNFNGDKSDEFQLPSKQVVKNVNEFGLSWKVNIAGAKCSDGCNAGECPVCEDAKLQPFKAISSCGMITNPSGPFKACQSLISPIEYFENCLFDSCAVNGKDEILCKSLQAYAAACQTLGVTVGTWRTAAFCPMSCPANSHYELCTQTCSQTCSGLTAPMRCSGRCFEGCECNAGYVLDGDNCITADKCGCVFNGKYLSDGDSFITADCTSVCKCQAGGVTCNAVKCSDKERCGIVNGVRGCYKVEGECSMSPQKLVTFDGLSGGPSGNGPVELVRLCDDGASGWFRVTANFENCGKATTLLSRLHIFLGSSLVTISKDKDVWINGRLASFPIGSDTFSASVVDNLISVQIGADFRIDWSTTTGSVVLRVSDKLSEAICGACGNFNGDITDDLKSPDGKSVANVVQLIASWKALDFTSCNA</sequence>
<dbReference type="EMBL" id="CAUEEQ010025744">
    <property type="protein sequence ID" value="CAJ0946731.1"/>
    <property type="molecule type" value="Genomic_DNA"/>
</dbReference>
<evidence type="ECO:0000256" key="6">
    <source>
        <dbReference type="ARBA" id="ARBA00023157"/>
    </source>
</evidence>
<feature type="domain" description="VWFD" evidence="9">
    <location>
        <begin position="1224"/>
        <end position="1404"/>
    </location>
</feature>
<comment type="caution">
    <text evidence="10">The sequence shown here is derived from an EMBL/GenBank/DDBJ whole genome shotgun (WGS) entry which is preliminary data.</text>
</comment>
<dbReference type="InterPro" id="IPR001007">
    <property type="entry name" value="VWF_dom"/>
</dbReference>
<dbReference type="InterPro" id="IPR036084">
    <property type="entry name" value="Ser_inhib-like_sf"/>
</dbReference>
<dbReference type="InterPro" id="IPR003645">
    <property type="entry name" value="Fol_N"/>
</dbReference>
<dbReference type="Pfam" id="PF08742">
    <property type="entry name" value="C8"/>
    <property type="match status" value="6"/>
</dbReference>
<dbReference type="SMART" id="SM00274">
    <property type="entry name" value="FOLN"/>
    <property type="match status" value="3"/>
</dbReference>
<dbReference type="SMART" id="SM00832">
    <property type="entry name" value="C8"/>
    <property type="match status" value="6"/>
</dbReference>
<feature type="domain" description="VWFD" evidence="9">
    <location>
        <begin position="2022"/>
        <end position="2202"/>
    </location>
</feature>
<feature type="signal peptide" evidence="8">
    <location>
        <begin position="1"/>
        <end position="19"/>
    </location>
</feature>
<feature type="domain" description="VWFD" evidence="9">
    <location>
        <begin position="2798"/>
        <end position="2971"/>
    </location>
</feature>
<keyword evidence="4" id="KW-0677">Repeat</keyword>
<name>A0ABN9LRC6_9NEOB</name>
<feature type="domain" description="VWFD" evidence="9">
    <location>
        <begin position="836"/>
        <end position="1015"/>
    </location>
</feature>
<dbReference type="InterPro" id="IPR014853">
    <property type="entry name" value="VWF/SSPO/ZAN-like_Cys-rich_dom"/>
</dbReference>
<feature type="domain" description="VWFD" evidence="9">
    <location>
        <begin position="1641"/>
        <end position="1810"/>
    </location>
</feature>
<proteinExistence type="predicted"/>
<dbReference type="SMART" id="SM00215">
    <property type="entry name" value="VWC_out"/>
    <property type="match status" value="5"/>
</dbReference>
<organism evidence="10 11">
    <name type="scientific">Ranitomeya imitator</name>
    <name type="common">mimic poison frog</name>
    <dbReference type="NCBI Taxonomy" id="111125"/>
    <lineage>
        <taxon>Eukaryota</taxon>
        <taxon>Metazoa</taxon>
        <taxon>Chordata</taxon>
        <taxon>Craniata</taxon>
        <taxon>Vertebrata</taxon>
        <taxon>Euteleostomi</taxon>
        <taxon>Amphibia</taxon>
        <taxon>Batrachia</taxon>
        <taxon>Anura</taxon>
        <taxon>Neobatrachia</taxon>
        <taxon>Hyloidea</taxon>
        <taxon>Dendrobatidae</taxon>
        <taxon>Dendrobatinae</taxon>
        <taxon>Ranitomeya</taxon>
    </lineage>
</organism>
<dbReference type="PANTHER" id="PTHR46160">
    <property type="entry name" value="ALPHA-TECTORIN-RELATED"/>
    <property type="match status" value="1"/>
</dbReference>
<dbReference type="InterPro" id="IPR052749">
    <property type="entry name" value="Alpha-tectorin"/>
</dbReference>
<dbReference type="PROSITE" id="PS51233">
    <property type="entry name" value="VWFD"/>
    <property type="match status" value="7"/>
</dbReference>
<dbReference type="SUPFAM" id="SSF57567">
    <property type="entry name" value="Serine protease inhibitors"/>
    <property type="match status" value="5"/>
</dbReference>
<evidence type="ECO:0000259" key="9">
    <source>
        <dbReference type="PROSITE" id="PS51233"/>
    </source>
</evidence>
<keyword evidence="5" id="KW-0472">Membrane</keyword>
<evidence type="ECO:0000256" key="7">
    <source>
        <dbReference type="ARBA" id="ARBA00023180"/>
    </source>
</evidence>
<feature type="domain" description="VWFD" evidence="9">
    <location>
        <begin position="457"/>
        <end position="638"/>
    </location>
</feature>
<evidence type="ECO:0000256" key="8">
    <source>
        <dbReference type="SAM" id="SignalP"/>
    </source>
</evidence>
<feature type="chain" id="PRO_5045785157" description="VWFD domain-containing protein" evidence="8">
    <location>
        <begin position="20"/>
        <end position="2972"/>
    </location>
</feature>
<evidence type="ECO:0000313" key="11">
    <source>
        <dbReference type="Proteomes" id="UP001176940"/>
    </source>
</evidence>
<evidence type="ECO:0000256" key="5">
    <source>
        <dbReference type="ARBA" id="ARBA00023136"/>
    </source>
</evidence>